<name>A0A3N5XYI2_9ALTE</name>
<accession>A0A3N5XYI2</accession>
<dbReference type="Pfam" id="PF10387">
    <property type="entry name" value="DUF2442"/>
    <property type="match status" value="1"/>
</dbReference>
<gene>
    <name evidence="1" type="ORF">DRW07_14830</name>
</gene>
<proteinExistence type="predicted"/>
<sequence>MVTLAVEHHPLAHSVSFDTDSLIVSLVDGRTLSVPLAWFPTLSSATASQLRDWEILGDGEGIHWPQLDEDLSINGLLLGNQGRR</sequence>
<dbReference type="Gene3D" id="3.30.2020.40">
    <property type="entry name" value="Uncharacterised protein PF10387, DUF2442"/>
    <property type="match status" value="1"/>
</dbReference>
<dbReference type="RefSeq" id="WP_124028702.1">
    <property type="nucleotide sequence ID" value="NZ_JBHRSN010000007.1"/>
</dbReference>
<evidence type="ECO:0000313" key="1">
    <source>
        <dbReference type="EMBL" id="RPJ66072.1"/>
    </source>
</evidence>
<protein>
    <submittedName>
        <fullName evidence="1">DUF2442 domain-containing protein</fullName>
    </submittedName>
</protein>
<dbReference type="OrthoDB" id="9807561at2"/>
<evidence type="ECO:0000313" key="2">
    <source>
        <dbReference type="Proteomes" id="UP000275281"/>
    </source>
</evidence>
<dbReference type="AlphaFoldDB" id="A0A3N5XYI2"/>
<reference evidence="1 2" key="1">
    <citation type="submission" date="2018-11" db="EMBL/GenBank/DDBJ databases">
        <authorList>
            <person name="Ye M.-Q."/>
            <person name="Du Z.-J."/>
        </authorList>
    </citation>
    <scope>NUCLEOTIDE SEQUENCE [LARGE SCALE GENOMIC DNA]</scope>
    <source>
        <strain evidence="1 2">U0105</strain>
    </source>
</reference>
<keyword evidence="2" id="KW-1185">Reference proteome</keyword>
<dbReference type="Proteomes" id="UP000275281">
    <property type="component" value="Unassembled WGS sequence"/>
</dbReference>
<dbReference type="InterPro" id="IPR018841">
    <property type="entry name" value="DUF2442"/>
</dbReference>
<organism evidence="1 2">
    <name type="scientific">Alteromonas sediminis</name>
    <dbReference type="NCBI Taxonomy" id="2259342"/>
    <lineage>
        <taxon>Bacteria</taxon>
        <taxon>Pseudomonadati</taxon>
        <taxon>Pseudomonadota</taxon>
        <taxon>Gammaproteobacteria</taxon>
        <taxon>Alteromonadales</taxon>
        <taxon>Alteromonadaceae</taxon>
        <taxon>Alteromonas/Salinimonas group</taxon>
        <taxon>Alteromonas</taxon>
    </lineage>
</organism>
<dbReference type="EMBL" id="RPOK01000004">
    <property type="protein sequence ID" value="RPJ66072.1"/>
    <property type="molecule type" value="Genomic_DNA"/>
</dbReference>
<comment type="caution">
    <text evidence="1">The sequence shown here is derived from an EMBL/GenBank/DDBJ whole genome shotgun (WGS) entry which is preliminary data.</text>
</comment>